<proteinExistence type="predicted"/>
<dbReference type="AlphaFoldDB" id="A0A0E9V5M6"/>
<organism evidence="1">
    <name type="scientific">Anguilla anguilla</name>
    <name type="common">European freshwater eel</name>
    <name type="synonym">Muraena anguilla</name>
    <dbReference type="NCBI Taxonomy" id="7936"/>
    <lineage>
        <taxon>Eukaryota</taxon>
        <taxon>Metazoa</taxon>
        <taxon>Chordata</taxon>
        <taxon>Craniata</taxon>
        <taxon>Vertebrata</taxon>
        <taxon>Euteleostomi</taxon>
        <taxon>Actinopterygii</taxon>
        <taxon>Neopterygii</taxon>
        <taxon>Teleostei</taxon>
        <taxon>Anguilliformes</taxon>
        <taxon>Anguillidae</taxon>
        <taxon>Anguilla</taxon>
    </lineage>
</organism>
<sequence length="25" mass="2729">MLIMLLLVIRAAELYNACLVPGAQL</sequence>
<protein>
    <submittedName>
        <fullName evidence="1">Uncharacterized protein</fullName>
    </submittedName>
</protein>
<accession>A0A0E9V5M6</accession>
<reference evidence="1" key="1">
    <citation type="submission" date="2014-11" db="EMBL/GenBank/DDBJ databases">
        <authorList>
            <person name="Amaro Gonzalez C."/>
        </authorList>
    </citation>
    <scope>NUCLEOTIDE SEQUENCE</scope>
</reference>
<name>A0A0E9V5M6_ANGAN</name>
<dbReference type="EMBL" id="GBXM01035158">
    <property type="protein sequence ID" value="JAH73419.1"/>
    <property type="molecule type" value="Transcribed_RNA"/>
</dbReference>
<evidence type="ECO:0000313" key="1">
    <source>
        <dbReference type="EMBL" id="JAH73419.1"/>
    </source>
</evidence>
<reference evidence="1" key="2">
    <citation type="journal article" date="2015" name="Fish Shellfish Immunol.">
        <title>Early steps in the European eel (Anguilla anguilla)-Vibrio vulnificus interaction in the gills: Role of the RtxA13 toxin.</title>
        <authorList>
            <person name="Callol A."/>
            <person name="Pajuelo D."/>
            <person name="Ebbesson L."/>
            <person name="Teles M."/>
            <person name="MacKenzie S."/>
            <person name="Amaro C."/>
        </authorList>
    </citation>
    <scope>NUCLEOTIDE SEQUENCE</scope>
</reference>